<dbReference type="Pfam" id="PF14081">
    <property type="entry name" value="DUF4262"/>
    <property type="match status" value="1"/>
</dbReference>
<evidence type="ECO:0008006" key="3">
    <source>
        <dbReference type="Google" id="ProtNLM"/>
    </source>
</evidence>
<dbReference type="AlphaFoldDB" id="A0A0M8MRE3"/>
<evidence type="ECO:0000313" key="2">
    <source>
        <dbReference type="Proteomes" id="UP000037737"/>
    </source>
</evidence>
<reference evidence="1" key="1">
    <citation type="submission" date="2015-04" db="EMBL/GenBank/DDBJ databases">
        <title>Complete genome sequence of Microbacterium chocolatum SIT 101, a bacterium enantioselectively hydrolyzing mesomeric diesters.</title>
        <authorList>
            <person name="Li X."/>
            <person name="Xu Y."/>
        </authorList>
    </citation>
    <scope>NUCLEOTIDE SEQUENCE [LARGE SCALE GENOMIC DNA]</scope>
    <source>
        <strain evidence="1">SIT 101</strain>
    </source>
</reference>
<dbReference type="Proteomes" id="UP000037737">
    <property type="component" value="Unassembled WGS sequence"/>
</dbReference>
<evidence type="ECO:0000313" key="1">
    <source>
        <dbReference type="EMBL" id="KOS12121.1"/>
    </source>
</evidence>
<organism evidence="1 2">
    <name type="scientific">Microbacterium aurantiacum</name>
    <dbReference type="NCBI Taxonomy" id="162393"/>
    <lineage>
        <taxon>Bacteria</taxon>
        <taxon>Bacillati</taxon>
        <taxon>Actinomycetota</taxon>
        <taxon>Actinomycetes</taxon>
        <taxon>Micrococcales</taxon>
        <taxon>Microbacteriaceae</taxon>
        <taxon>Microbacterium</taxon>
    </lineage>
</organism>
<dbReference type="PATRIC" id="fig|84292.3.peg.338"/>
<dbReference type="InterPro" id="IPR025358">
    <property type="entry name" value="DUF4262"/>
</dbReference>
<dbReference type="OrthoDB" id="511192at2"/>
<comment type="caution">
    <text evidence="1">The sequence shown here is derived from an EMBL/GenBank/DDBJ whole genome shotgun (WGS) entry which is preliminary data.</text>
</comment>
<dbReference type="EMBL" id="LAVO01000001">
    <property type="protein sequence ID" value="KOS12121.1"/>
    <property type="molecule type" value="Genomic_DNA"/>
</dbReference>
<name>A0A0M8MRE3_9MICO</name>
<accession>A0A0M8MRE3</accession>
<dbReference type="KEGG" id="mcw:A8L33_04665"/>
<sequence>MFDITDAELAWLDQEDAHVAEMIRRHGVYITYVGGACSMPGCACAEAGESPAFGYTAGLFGIGHPELAITGVSMNTAGQVLNEVAAAVLDGAHLLPGMTLDAASMPRRISVQRVPNPAEIAFTANRHYHRPDRASVPLLQLVYADEKGRFPWDDGYALTPDAQPLPGQWRA</sequence>
<protein>
    <recommendedName>
        <fullName evidence="3">DUF4262 domain-containing protein</fullName>
    </recommendedName>
</protein>
<keyword evidence="2" id="KW-1185">Reference proteome</keyword>
<gene>
    <name evidence="1" type="ORF">XI38_01620</name>
</gene>
<proteinExistence type="predicted"/>